<dbReference type="PRINTS" id="PR00039">
    <property type="entry name" value="HTHLYSR"/>
</dbReference>
<dbReference type="KEGG" id="htq:FRZ44_14510"/>
<dbReference type="EMBL" id="CP042906">
    <property type="protein sequence ID" value="QEX16159.1"/>
    <property type="molecule type" value="Genomic_DNA"/>
</dbReference>
<gene>
    <name evidence="6" type="ORF">FRZ44_14510</name>
</gene>
<dbReference type="InterPro" id="IPR005119">
    <property type="entry name" value="LysR_subst-bd"/>
</dbReference>
<dbReference type="InterPro" id="IPR000847">
    <property type="entry name" value="LysR_HTH_N"/>
</dbReference>
<dbReference type="OrthoDB" id="9785974at2"/>
<dbReference type="PANTHER" id="PTHR30537">
    <property type="entry name" value="HTH-TYPE TRANSCRIPTIONAL REGULATOR"/>
    <property type="match status" value="1"/>
</dbReference>
<name>A0A5J6MFI1_9PROT</name>
<sequence>MPRRLPPLNPLRAFEAAARHGGMTRAASELNVTHGAISHQVRALEEALSVELFERRGRHLALTLAGQQLLPSVQQALDLIADASARLSRPDLDGRLTIKLPIAFASKWLLPRLARFRDAYPQIELSLLPFRPGARERSEEADLTIDYGRGPWKRKWTRLIASIDLFPICSPRLINAAAPLRDPADLAQHTLIHDDDGTAWANWLLVGGVEGVDANSGIRMGTALLSIDAAVQGLGVALGDKAIATEELATGLLVRPFGLGVPATSYYYLVCDPDELQVPRVRAFIDWLLDEAGQSFARAG</sequence>
<dbReference type="RefSeq" id="WP_151176550.1">
    <property type="nucleotide sequence ID" value="NZ_CP042906.1"/>
</dbReference>
<keyword evidence="3" id="KW-0238">DNA-binding</keyword>
<dbReference type="GO" id="GO:0003700">
    <property type="term" value="F:DNA-binding transcription factor activity"/>
    <property type="evidence" value="ECO:0007669"/>
    <property type="project" value="InterPro"/>
</dbReference>
<dbReference type="PROSITE" id="PS50931">
    <property type="entry name" value="HTH_LYSR"/>
    <property type="match status" value="1"/>
</dbReference>
<comment type="similarity">
    <text evidence="1">Belongs to the LysR transcriptional regulatory family.</text>
</comment>
<dbReference type="Gene3D" id="3.40.190.10">
    <property type="entry name" value="Periplasmic binding protein-like II"/>
    <property type="match status" value="2"/>
</dbReference>
<evidence type="ECO:0000256" key="3">
    <source>
        <dbReference type="ARBA" id="ARBA00023125"/>
    </source>
</evidence>
<dbReference type="Gene3D" id="1.10.10.10">
    <property type="entry name" value="Winged helix-like DNA-binding domain superfamily/Winged helix DNA-binding domain"/>
    <property type="match status" value="1"/>
</dbReference>
<dbReference type="CDD" id="cd08432">
    <property type="entry name" value="PBP2_GcdR_TrpI_HvrB_AmpR_like"/>
    <property type="match status" value="1"/>
</dbReference>
<dbReference type="FunFam" id="1.10.10.10:FF:000038">
    <property type="entry name" value="Glycine cleavage system transcriptional activator"/>
    <property type="match status" value="1"/>
</dbReference>
<dbReference type="AlphaFoldDB" id="A0A5J6MFI1"/>
<evidence type="ECO:0000259" key="5">
    <source>
        <dbReference type="PROSITE" id="PS50931"/>
    </source>
</evidence>
<dbReference type="GO" id="GO:0006351">
    <property type="term" value="P:DNA-templated transcription"/>
    <property type="evidence" value="ECO:0007669"/>
    <property type="project" value="TreeGrafter"/>
</dbReference>
<organism evidence="6 7">
    <name type="scientific">Hypericibacter terrae</name>
    <dbReference type="NCBI Taxonomy" id="2602015"/>
    <lineage>
        <taxon>Bacteria</taxon>
        <taxon>Pseudomonadati</taxon>
        <taxon>Pseudomonadota</taxon>
        <taxon>Alphaproteobacteria</taxon>
        <taxon>Rhodospirillales</taxon>
        <taxon>Dongiaceae</taxon>
        <taxon>Hypericibacter</taxon>
    </lineage>
</organism>
<evidence type="ECO:0000256" key="4">
    <source>
        <dbReference type="ARBA" id="ARBA00023163"/>
    </source>
</evidence>
<dbReference type="SUPFAM" id="SSF46785">
    <property type="entry name" value="Winged helix' DNA-binding domain"/>
    <property type="match status" value="1"/>
</dbReference>
<dbReference type="PANTHER" id="PTHR30537:SF79">
    <property type="entry name" value="TRANSCRIPTIONAL REGULATOR-RELATED"/>
    <property type="match status" value="1"/>
</dbReference>
<evidence type="ECO:0000313" key="6">
    <source>
        <dbReference type="EMBL" id="QEX16159.1"/>
    </source>
</evidence>
<evidence type="ECO:0000256" key="2">
    <source>
        <dbReference type="ARBA" id="ARBA00023015"/>
    </source>
</evidence>
<dbReference type="NCBIfam" id="NF008352">
    <property type="entry name" value="PRK11139.1"/>
    <property type="match status" value="1"/>
</dbReference>
<protein>
    <submittedName>
        <fullName evidence="6">LysR family transcriptional regulator</fullName>
    </submittedName>
</protein>
<dbReference type="InterPro" id="IPR036390">
    <property type="entry name" value="WH_DNA-bd_sf"/>
</dbReference>
<dbReference type="SUPFAM" id="SSF53850">
    <property type="entry name" value="Periplasmic binding protein-like II"/>
    <property type="match status" value="1"/>
</dbReference>
<dbReference type="GO" id="GO:0043565">
    <property type="term" value="F:sequence-specific DNA binding"/>
    <property type="evidence" value="ECO:0007669"/>
    <property type="project" value="TreeGrafter"/>
</dbReference>
<evidence type="ECO:0000256" key="1">
    <source>
        <dbReference type="ARBA" id="ARBA00009437"/>
    </source>
</evidence>
<dbReference type="Proteomes" id="UP000326202">
    <property type="component" value="Chromosome"/>
</dbReference>
<reference evidence="6 7" key="1">
    <citation type="submission" date="2019-08" db="EMBL/GenBank/DDBJ databases">
        <title>Hyperibacter terrae gen. nov., sp. nov. and Hyperibacter viscosus sp. nov., two new members in the family Rhodospirillaceae isolated from the rhizosphere of Hypericum perforatum.</title>
        <authorList>
            <person name="Noviana Z."/>
        </authorList>
    </citation>
    <scope>NUCLEOTIDE SEQUENCE [LARGE SCALE GENOMIC DNA]</scope>
    <source>
        <strain evidence="6 7">R5913</strain>
    </source>
</reference>
<keyword evidence="2" id="KW-0805">Transcription regulation</keyword>
<accession>A0A5J6MFI1</accession>
<dbReference type="Pfam" id="PF00126">
    <property type="entry name" value="HTH_1"/>
    <property type="match status" value="1"/>
</dbReference>
<dbReference type="InterPro" id="IPR058163">
    <property type="entry name" value="LysR-type_TF_proteobact-type"/>
</dbReference>
<evidence type="ECO:0000313" key="7">
    <source>
        <dbReference type="Proteomes" id="UP000326202"/>
    </source>
</evidence>
<feature type="domain" description="HTH lysR-type" evidence="5">
    <location>
        <begin position="6"/>
        <end position="63"/>
    </location>
</feature>
<dbReference type="InterPro" id="IPR036388">
    <property type="entry name" value="WH-like_DNA-bd_sf"/>
</dbReference>
<proteinExistence type="inferred from homology"/>
<dbReference type="Pfam" id="PF03466">
    <property type="entry name" value="LysR_substrate"/>
    <property type="match status" value="1"/>
</dbReference>
<keyword evidence="4" id="KW-0804">Transcription</keyword>
<keyword evidence="7" id="KW-1185">Reference proteome</keyword>